<organism evidence="1 2">
    <name type="scientific">Sphingobacterium multivorum</name>
    <dbReference type="NCBI Taxonomy" id="28454"/>
    <lineage>
        <taxon>Bacteria</taxon>
        <taxon>Pseudomonadati</taxon>
        <taxon>Bacteroidota</taxon>
        <taxon>Sphingobacteriia</taxon>
        <taxon>Sphingobacteriales</taxon>
        <taxon>Sphingobacteriaceae</taxon>
        <taxon>Sphingobacterium</taxon>
    </lineage>
</organism>
<dbReference type="RefSeq" id="WP_115048297.1">
    <property type="nucleotide sequence ID" value="NZ_CP068086.1"/>
</dbReference>
<dbReference type="Pfam" id="PF14022">
    <property type="entry name" value="DUF4238"/>
    <property type="match status" value="1"/>
</dbReference>
<dbReference type="AlphaFoldDB" id="A0A653XXW2"/>
<evidence type="ECO:0000313" key="1">
    <source>
        <dbReference type="EMBL" id="VXC34980.1"/>
    </source>
</evidence>
<gene>
    <name evidence="1" type="ORF">SPHINGO8BC_10178</name>
</gene>
<dbReference type="EMBL" id="CABWMV010000001">
    <property type="protein sequence ID" value="VXC34980.1"/>
    <property type="molecule type" value="Genomic_DNA"/>
</dbReference>
<accession>A0A653XXW2</accession>
<evidence type="ECO:0000313" key="2">
    <source>
        <dbReference type="Proteomes" id="UP000432350"/>
    </source>
</evidence>
<name>A0A653XXW2_SPHMU</name>
<sequence>MKAGNPINHHYVPRVYLKQFANNDSRFYQLCKQYRGISEKHVSQVCYVKDYFKILMEESKLFKGIIDDYYVEKNAFILQENSLPALISLITQERESLFEIDQSQLEILIGTLVTIKRRNPSVRDALTRAVRKEVSQGIFERHFEPYMELAWRIDKVDPMIFINKIKEEFINEPLHAEDLYVNSFIEKRSTIVQDVTNVLLASKIHVFHAPRGHVFFTSDNPGFIRNGNEIVNFEGLGDPFLFVFPITSKACIIIDSRYPSNHFGNQITIIPIEGTVEQINFINSGTCRIANKKIFSSDKDYLEKFEKRFMKG</sequence>
<proteinExistence type="predicted"/>
<dbReference type="InterPro" id="IPR025332">
    <property type="entry name" value="DUF4238"/>
</dbReference>
<evidence type="ECO:0008006" key="3">
    <source>
        <dbReference type="Google" id="ProtNLM"/>
    </source>
</evidence>
<protein>
    <recommendedName>
        <fullName evidence="3">DUF4238 domain-containing protein</fullName>
    </recommendedName>
</protein>
<reference evidence="1 2" key="1">
    <citation type="submission" date="2019-10" db="EMBL/GenBank/DDBJ databases">
        <authorList>
            <person name="Karimi E."/>
        </authorList>
    </citation>
    <scope>NUCLEOTIDE SEQUENCE [LARGE SCALE GENOMIC DNA]</scope>
    <source>
        <strain evidence="1">Sphingobacterium sp. 8BC</strain>
    </source>
</reference>
<dbReference type="Proteomes" id="UP000432350">
    <property type="component" value="Unassembled WGS sequence"/>
</dbReference>